<dbReference type="PROSITE" id="PS51318">
    <property type="entry name" value="TAT"/>
    <property type="match status" value="1"/>
</dbReference>
<evidence type="ECO:0000259" key="2">
    <source>
        <dbReference type="Pfam" id="PF18370"/>
    </source>
</evidence>
<comment type="caution">
    <text evidence="4">The sequence shown here is derived from an EMBL/GenBank/DDBJ whole genome shotgun (WGS) entry which is preliminary data.</text>
</comment>
<sequence length="741" mass="80103">MNKKLNRRFKKTSHVLAGAILLGALAAPLQASAAAGSAGIPGASSIQRQMEYLDRGLVAVKTDSGVFVSWRLLGNEPDGIAFNLYRDGVKVNPSPITNSTNYQDNSGSSESKYTVRAVLNGKEQPASAEAGVWDTNYLSVPLQKPADGVNPDGSTFTYSANDASVGDLDGDGQYEIVLKWDPSNSKDNSQDGVTGEVFIDAYKLDGTLLWRIGLGKNIRAGAHYTQFMVYDLDGDGKAEIAFKTADGTTDGTGKVIGDANADYRDLTGSRPGRVLSGPEYLSIFEGKTGKELVTAPYDPPRGKVTDWGDNYGNRVDRFLACIAYLDGKRPSLVMARGYYTRTVLVAYNWRDGELTKLWTFDSNEPGNETYAGQGNHNLSVADVDGDGKDEIIYGAVTIDDNGKGLYNTRLGHGDALHVGDLDPGRPGLEVFKVNEDKNSPYGAAMWDAATGEVLWGVHTGKDTGRGMSADIDPNYEGEEVWASTGVGLYSNKGQKISSSTPSINFGIWWDGDLLRELLDNNHIDKWDYNNYKTVNLLTATEAASNNGTKANPALQADLFGDWREEAVWRTEDSTALHIYTTTDLTDHRIYTLMHDPVYRLGIAWQNVAYNQPPHTGFYLGVGMETPPAPNMYVVLPAEVKVEPQTLNLKSQGGQNSVTVSIQLPAGYDASAIDASTVQMSVYGSKPIAAQAASGNKAALKFDRQQLIGALQGQNGNVEVTITGALRNGHTFRGTDIIKVNH</sequence>
<keyword evidence="4" id="KW-0456">Lyase</keyword>
<dbReference type="Gene3D" id="2.60.40.10">
    <property type="entry name" value="Immunoglobulins"/>
    <property type="match status" value="1"/>
</dbReference>
<feature type="domain" description="Rhamnogalacturonan lyase family 11 C-terminal" evidence="3">
    <location>
        <begin position="137"/>
        <end position="629"/>
    </location>
</feature>
<dbReference type="Proteomes" id="UP001597180">
    <property type="component" value="Unassembled WGS sequence"/>
</dbReference>
<organism evidence="4 5">
    <name type="scientific">Paenibacillus vulneris</name>
    <dbReference type="NCBI Taxonomy" id="1133364"/>
    <lineage>
        <taxon>Bacteria</taxon>
        <taxon>Bacillati</taxon>
        <taxon>Bacillota</taxon>
        <taxon>Bacilli</taxon>
        <taxon>Bacillales</taxon>
        <taxon>Paenibacillaceae</taxon>
        <taxon>Paenibacillus</taxon>
    </lineage>
</organism>
<dbReference type="InterPro" id="IPR034641">
    <property type="entry name" value="RGL11"/>
</dbReference>
<dbReference type="InterPro" id="IPR006311">
    <property type="entry name" value="TAT_signal"/>
</dbReference>
<name>A0ABW3UK02_9BACL</name>
<dbReference type="InterPro" id="IPR028994">
    <property type="entry name" value="Integrin_alpha_N"/>
</dbReference>
<feature type="domain" description="Rhamnogalacturonan I lyase beta-sheet" evidence="2">
    <location>
        <begin position="48"/>
        <end position="133"/>
    </location>
</feature>
<reference evidence="5" key="1">
    <citation type="journal article" date="2019" name="Int. J. Syst. Evol. Microbiol.">
        <title>The Global Catalogue of Microorganisms (GCM) 10K type strain sequencing project: providing services to taxonomists for standard genome sequencing and annotation.</title>
        <authorList>
            <consortium name="The Broad Institute Genomics Platform"/>
            <consortium name="The Broad Institute Genome Sequencing Center for Infectious Disease"/>
            <person name="Wu L."/>
            <person name="Ma J."/>
        </authorList>
    </citation>
    <scope>NUCLEOTIDE SEQUENCE [LARGE SCALE GENOMIC DNA]</scope>
    <source>
        <strain evidence="5">CCUG 53270</strain>
    </source>
</reference>
<dbReference type="Pfam" id="PF18370">
    <property type="entry name" value="RGI_lyase"/>
    <property type="match status" value="1"/>
</dbReference>
<dbReference type="PANTHER" id="PTHR43118:SF1">
    <property type="entry name" value="RHAMNOGALACTURONAN LYASE (EUROFUNG)"/>
    <property type="match status" value="1"/>
</dbReference>
<accession>A0ABW3UK02</accession>
<evidence type="ECO:0000256" key="1">
    <source>
        <dbReference type="SAM" id="SignalP"/>
    </source>
</evidence>
<protein>
    <submittedName>
        <fullName evidence="4">Rhamnogalacturonan lyase</fullName>
    </submittedName>
</protein>
<dbReference type="PANTHER" id="PTHR43118">
    <property type="entry name" value="RHAMNOGALACTURONAN LYASE (EUROFUNG)"/>
    <property type="match status" value="1"/>
</dbReference>
<dbReference type="InterPro" id="IPR013783">
    <property type="entry name" value="Ig-like_fold"/>
</dbReference>
<dbReference type="SUPFAM" id="SSF69318">
    <property type="entry name" value="Integrin alpha N-terminal domain"/>
    <property type="match status" value="1"/>
</dbReference>
<evidence type="ECO:0000313" key="5">
    <source>
        <dbReference type="Proteomes" id="UP001597180"/>
    </source>
</evidence>
<evidence type="ECO:0000313" key="4">
    <source>
        <dbReference type="EMBL" id="MFD1221307.1"/>
    </source>
</evidence>
<dbReference type="Pfam" id="PF21348">
    <property type="entry name" value="RGL11_C"/>
    <property type="match status" value="1"/>
</dbReference>
<evidence type="ECO:0000259" key="3">
    <source>
        <dbReference type="Pfam" id="PF21348"/>
    </source>
</evidence>
<feature type="signal peptide" evidence="1">
    <location>
        <begin position="1"/>
        <end position="33"/>
    </location>
</feature>
<dbReference type="GO" id="GO:0016829">
    <property type="term" value="F:lyase activity"/>
    <property type="evidence" value="ECO:0007669"/>
    <property type="project" value="UniProtKB-KW"/>
</dbReference>
<dbReference type="CDD" id="cd10318">
    <property type="entry name" value="RGL11"/>
    <property type="match status" value="1"/>
</dbReference>
<dbReference type="RefSeq" id="WP_345589873.1">
    <property type="nucleotide sequence ID" value="NZ_BAABJG010000021.1"/>
</dbReference>
<proteinExistence type="predicted"/>
<dbReference type="InterPro" id="IPR049366">
    <property type="entry name" value="RGL11_C"/>
</dbReference>
<keyword evidence="5" id="KW-1185">Reference proteome</keyword>
<feature type="chain" id="PRO_5046833236" evidence="1">
    <location>
        <begin position="34"/>
        <end position="741"/>
    </location>
</feature>
<keyword evidence="1" id="KW-0732">Signal</keyword>
<dbReference type="InterPro" id="IPR041624">
    <property type="entry name" value="RGI_lyase"/>
</dbReference>
<gene>
    <name evidence="4" type="ORF">ACFQ4B_14370</name>
</gene>
<dbReference type="EMBL" id="JBHTLU010000015">
    <property type="protein sequence ID" value="MFD1221307.1"/>
    <property type="molecule type" value="Genomic_DNA"/>
</dbReference>